<dbReference type="GO" id="GO:0016787">
    <property type="term" value="F:hydrolase activity"/>
    <property type="evidence" value="ECO:0007669"/>
    <property type="project" value="UniProtKB-KW"/>
</dbReference>
<reference evidence="5 6" key="1">
    <citation type="submission" date="2018-08" db="EMBL/GenBank/DDBJ databases">
        <title>A genome reference for cultivated species of the human gut microbiota.</title>
        <authorList>
            <person name="Zou Y."/>
            <person name="Xue W."/>
            <person name="Luo G."/>
        </authorList>
    </citation>
    <scope>NUCLEOTIDE SEQUENCE [LARGE SCALE GENOMIC DNA]</scope>
    <source>
        <strain evidence="5 6">OM05-15BH</strain>
    </source>
</reference>
<protein>
    <submittedName>
        <fullName evidence="5">Glycosyl hydrolase</fullName>
    </submittedName>
</protein>
<dbReference type="GO" id="GO:0005975">
    <property type="term" value="P:carbohydrate metabolic process"/>
    <property type="evidence" value="ECO:0007669"/>
    <property type="project" value="InterPro"/>
</dbReference>
<proteinExistence type="predicted"/>
<keyword evidence="5" id="KW-0378">Hydrolase</keyword>
<dbReference type="InterPro" id="IPR008928">
    <property type="entry name" value="6-hairpin_glycosidase_sf"/>
</dbReference>
<dbReference type="SUPFAM" id="SSF48208">
    <property type="entry name" value="Six-hairpin glycosidases"/>
    <property type="match status" value="1"/>
</dbReference>
<dbReference type="EMBL" id="QSUL01000002">
    <property type="protein sequence ID" value="RGN39256.1"/>
    <property type="molecule type" value="Genomic_DNA"/>
</dbReference>
<dbReference type="Pfam" id="PF16375">
    <property type="entry name" value="DUF4986"/>
    <property type="match status" value="1"/>
</dbReference>
<dbReference type="InterPro" id="IPR046544">
    <property type="entry name" value="GH146_SB_dom"/>
</dbReference>
<dbReference type="Proteomes" id="UP000260983">
    <property type="component" value="Unassembled WGS sequence"/>
</dbReference>
<dbReference type="RefSeq" id="WP_117723252.1">
    <property type="nucleotide sequence ID" value="NZ_QSUL01000002.1"/>
</dbReference>
<dbReference type="Pfam" id="PF20736">
    <property type="entry name" value="Glyco_hydro127M"/>
    <property type="match status" value="1"/>
</dbReference>
<dbReference type="PANTHER" id="PTHR31151:SF0">
    <property type="entry name" value="PROLINE-TRNA LIGASE (DUF1680)"/>
    <property type="match status" value="1"/>
</dbReference>
<sequence>MKTYKLLLVTGLLFLGITKLPASEYERVRKAPRIHVPVWQSFSLSEVELTDSYFRKAMDLNKEYLLSLEVDRLIPHVRRGVGLQGKGDNYGGWEKHGGCSYGHYMSACAMMYASTGEQAFLDKLNYMLRELKECQDRTEDGWFISGKRAKEGYQQLLWGNVTLNQPDETGQPWNYNQNGNSWYCVHKVLAGLKDAYVYAGCELAKDILLPLADFIAHIALNSNSDLFQSTLSVEQGGMNEVFTDIYSITGDEKYLRTAQRFNHINVIYPVANGEDVLFGRHANDQIPKFMGVAREYEFSPNDIYYKAAGNFWNMMIENHTLAIGGNSCYERFGMPGEESKRLDYTSAETCNTYNMLKLSRQLFMLDGNYKYLNYYEHALYNHILASQDPDMPGCVTYYTSLLPGSFKQYSTPFDSFWCCVGTGMENHSKYAESIYFKSEQDLLVNLYIPSRLNWKEKGMELTLDTRFPESDTIAIRVDKKGNYSGSFLFRYPDWVDGEAKVMINGKKAMVEAHKGSYIRLLSPVNTGDKITLVFARNLYVDYAKDEPHFGSVMYGPLLLAGGLGKEGMPEDRVSDNRACRESVPAANIPMLVGSLADMNSWIECSSKHPLRFTVKNGGGQRNIELIPYFQMHHQRHTVYWKIYTPDEFSYRTRSLTDEVRIGDEGDEKKHQLKGEKDSVYWHDYFWAKNTRYRMAEGGWFSYVMQIDKKETKPYNLVCRFWGDESEVNQFDILIDDNYLCTVSLNRKLHLTYVDDVFPLPAEWTRGKDKVKVTFRAGSGKKAGGLYGLKITSDVNYR</sequence>
<dbReference type="PANTHER" id="PTHR31151">
    <property type="entry name" value="PROLINE-TRNA LIGASE (DUF1680)"/>
    <property type="match status" value="1"/>
</dbReference>
<accession>A0A3E5BNN5</accession>
<name>A0A3E5BNN5_9BACE</name>
<comment type="caution">
    <text evidence="5">The sequence shown here is derived from an EMBL/GenBank/DDBJ whole genome shotgun (WGS) entry which is preliminary data.</text>
</comment>
<evidence type="ECO:0000259" key="4">
    <source>
        <dbReference type="Pfam" id="PF20736"/>
    </source>
</evidence>
<dbReference type="Pfam" id="PF20620">
    <property type="entry name" value="DUF6805"/>
    <property type="match status" value="1"/>
</dbReference>
<feature type="domain" description="Glycoside hydrolase GH146 substrate-binding" evidence="3">
    <location>
        <begin position="656"/>
        <end position="790"/>
    </location>
</feature>
<dbReference type="InterPro" id="IPR012878">
    <property type="entry name" value="Beta-AFase-like_GH127_cat"/>
</dbReference>
<evidence type="ECO:0000259" key="3">
    <source>
        <dbReference type="Pfam" id="PF20620"/>
    </source>
</evidence>
<evidence type="ECO:0000259" key="1">
    <source>
        <dbReference type="Pfam" id="PF07944"/>
    </source>
</evidence>
<dbReference type="InterPro" id="IPR049046">
    <property type="entry name" value="Beta-AFase-like_GH127_middle"/>
</dbReference>
<feature type="domain" description="DUF4986" evidence="2">
    <location>
        <begin position="579"/>
        <end position="640"/>
    </location>
</feature>
<evidence type="ECO:0000313" key="5">
    <source>
        <dbReference type="EMBL" id="RGN39256.1"/>
    </source>
</evidence>
<organism evidence="5 6">
    <name type="scientific">Bacteroides oleiciplenus</name>
    <dbReference type="NCBI Taxonomy" id="626931"/>
    <lineage>
        <taxon>Bacteria</taxon>
        <taxon>Pseudomonadati</taxon>
        <taxon>Bacteroidota</taxon>
        <taxon>Bacteroidia</taxon>
        <taxon>Bacteroidales</taxon>
        <taxon>Bacteroidaceae</taxon>
        <taxon>Bacteroides</taxon>
    </lineage>
</organism>
<evidence type="ECO:0000259" key="2">
    <source>
        <dbReference type="Pfam" id="PF16375"/>
    </source>
</evidence>
<feature type="domain" description="Non-reducing end beta-L-arabinofuranosidase-like GH127 catalytic" evidence="1">
    <location>
        <begin position="46"/>
        <end position="431"/>
    </location>
</feature>
<dbReference type="AlphaFoldDB" id="A0A3E5BNN5"/>
<gene>
    <name evidence="5" type="ORF">DXB65_02655</name>
</gene>
<dbReference type="Pfam" id="PF07944">
    <property type="entry name" value="Beta-AFase-like_GH127_cat"/>
    <property type="match status" value="1"/>
</dbReference>
<feature type="domain" description="Non-reducing end beta-L-arabinofuranosidase-like GH127 middle" evidence="4">
    <location>
        <begin position="442"/>
        <end position="534"/>
    </location>
</feature>
<dbReference type="InterPro" id="IPR032275">
    <property type="entry name" value="DUF4986"/>
</dbReference>
<evidence type="ECO:0000313" key="6">
    <source>
        <dbReference type="Proteomes" id="UP000260983"/>
    </source>
</evidence>